<name>A0A2M7G6X0_9BACT</name>
<proteinExistence type="predicted"/>
<evidence type="ECO:0000313" key="1">
    <source>
        <dbReference type="EMBL" id="PIW17790.1"/>
    </source>
</evidence>
<gene>
    <name evidence="1" type="ORF">COW36_07545</name>
</gene>
<dbReference type="EMBL" id="PFFQ01000020">
    <property type="protein sequence ID" value="PIW17790.1"/>
    <property type="molecule type" value="Genomic_DNA"/>
</dbReference>
<protein>
    <submittedName>
        <fullName evidence="1">Uncharacterized protein</fullName>
    </submittedName>
</protein>
<comment type="caution">
    <text evidence="1">The sequence shown here is derived from an EMBL/GenBank/DDBJ whole genome shotgun (WGS) entry which is preliminary data.</text>
</comment>
<evidence type="ECO:0000313" key="2">
    <source>
        <dbReference type="Proteomes" id="UP000231019"/>
    </source>
</evidence>
<organism evidence="1 2">
    <name type="scientific">bacterium (Candidatus Blackallbacteria) CG17_big_fil_post_rev_8_21_14_2_50_48_46</name>
    <dbReference type="NCBI Taxonomy" id="2014261"/>
    <lineage>
        <taxon>Bacteria</taxon>
        <taxon>Candidatus Blackallbacteria</taxon>
    </lineage>
</organism>
<reference evidence="1 2" key="1">
    <citation type="submission" date="2017-09" db="EMBL/GenBank/DDBJ databases">
        <title>Depth-based differentiation of microbial function through sediment-hosted aquifers and enrichment of novel symbionts in the deep terrestrial subsurface.</title>
        <authorList>
            <person name="Probst A.J."/>
            <person name="Ladd B."/>
            <person name="Jarett J.K."/>
            <person name="Geller-Mcgrath D.E."/>
            <person name="Sieber C.M."/>
            <person name="Emerson J.B."/>
            <person name="Anantharaman K."/>
            <person name="Thomas B.C."/>
            <person name="Malmstrom R."/>
            <person name="Stieglmeier M."/>
            <person name="Klingl A."/>
            <person name="Woyke T."/>
            <person name="Ryan C.M."/>
            <person name="Banfield J.F."/>
        </authorList>
    </citation>
    <scope>NUCLEOTIDE SEQUENCE [LARGE SCALE GENOMIC DNA]</scope>
    <source>
        <strain evidence="1">CG17_big_fil_post_rev_8_21_14_2_50_48_46</strain>
    </source>
</reference>
<dbReference type="Proteomes" id="UP000231019">
    <property type="component" value="Unassembled WGS sequence"/>
</dbReference>
<dbReference type="AlphaFoldDB" id="A0A2M7G6X0"/>
<accession>A0A2M7G6X0</accession>
<sequence length="172" mass="19300">MDIELILANLLSFKGPWTQTTLNDYLTQIGAEKSEPAEASDDEEIWFLNGLRLHLSSENSDRGLQLTSLLKSIEVENLDEEEFDAADTELADQYTALIDELSTRLDSPVFSGIVSQSPFTQEQYGDLGACWLLPEARLMLISGQQDTELPLQIQLVIAPLQSQVKREEQNRS</sequence>